<dbReference type="Pfam" id="PF06197">
    <property type="entry name" value="DUF998"/>
    <property type="match status" value="1"/>
</dbReference>
<evidence type="ECO:0000313" key="3">
    <source>
        <dbReference type="Proteomes" id="UP001153642"/>
    </source>
</evidence>
<keyword evidence="3" id="KW-1185">Reference proteome</keyword>
<dbReference type="Proteomes" id="UP001153642">
    <property type="component" value="Unassembled WGS sequence"/>
</dbReference>
<organism evidence="2 3">
    <name type="scientific">Galbibacter pacificus</name>
    <dbReference type="NCBI Taxonomy" id="2996052"/>
    <lineage>
        <taxon>Bacteria</taxon>
        <taxon>Pseudomonadati</taxon>
        <taxon>Bacteroidota</taxon>
        <taxon>Flavobacteriia</taxon>
        <taxon>Flavobacteriales</taxon>
        <taxon>Flavobacteriaceae</taxon>
        <taxon>Galbibacter</taxon>
    </lineage>
</organism>
<dbReference type="RefSeq" id="WP_277901391.1">
    <property type="nucleotide sequence ID" value="NZ_JAPMUA010000008.1"/>
</dbReference>
<keyword evidence="1" id="KW-0812">Transmembrane</keyword>
<name>A0ABT6FWK4_9FLAO</name>
<comment type="caution">
    <text evidence="2">The sequence shown here is derived from an EMBL/GenBank/DDBJ whole genome shotgun (WGS) entry which is preliminary data.</text>
</comment>
<dbReference type="InterPro" id="IPR009339">
    <property type="entry name" value="DUF998"/>
</dbReference>
<feature type="transmembrane region" description="Helical" evidence="1">
    <location>
        <begin position="78"/>
        <end position="96"/>
    </location>
</feature>
<keyword evidence="1" id="KW-1133">Transmembrane helix</keyword>
<keyword evidence="1" id="KW-0472">Membrane</keyword>
<dbReference type="EMBL" id="JAPMUA010000008">
    <property type="protein sequence ID" value="MDG3587636.1"/>
    <property type="molecule type" value="Genomic_DNA"/>
</dbReference>
<reference evidence="2" key="1">
    <citation type="submission" date="2022-11" db="EMBL/GenBank/DDBJ databases">
        <title>High-quality draft genome sequence of Galbibacter sp. strain CMA-7.</title>
        <authorList>
            <person name="Wei L."/>
            <person name="Dong C."/>
            <person name="Shao Z."/>
        </authorList>
    </citation>
    <scope>NUCLEOTIDE SEQUENCE</scope>
    <source>
        <strain evidence="2">CMA-7</strain>
    </source>
</reference>
<feature type="transmembrane region" description="Helical" evidence="1">
    <location>
        <begin position="147"/>
        <end position="170"/>
    </location>
</feature>
<feature type="transmembrane region" description="Helical" evidence="1">
    <location>
        <begin position="116"/>
        <end position="135"/>
    </location>
</feature>
<protein>
    <submittedName>
        <fullName evidence="2">DUF998 domain-containing protein</fullName>
    </submittedName>
</protein>
<sequence length="212" mass="23299">MNKLTFSKYSAVGFVSILFLLHIINTTVNPTWQPISEYALGEFGWLMNLAFILLGCSFAFSGMFLIQKFTNIGSKIGGILLLLASVGNFLAGFFNTDPITTSPENITVIGQIHSGAAGLLGLMIIATIFVTIQFYKQPSLKPFKISILLTTTLVWLAELILVGGMGYYLSKTNGMITEDTPIGWYGRIVIVLCAVWCYVCANNLQKANFQRT</sequence>
<evidence type="ECO:0000256" key="1">
    <source>
        <dbReference type="SAM" id="Phobius"/>
    </source>
</evidence>
<evidence type="ECO:0000313" key="2">
    <source>
        <dbReference type="EMBL" id="MDG3587636.1"/>
    </source>
</evidence>
<feature type="transmembrane region" description="Helical" evidence="1">
    <location>
        <begin position="45"/>
        <end position="66"/>
    </location>
</feature>
<feature type="transmembrane region" description="Helical" evidence="1">
    <location>
        <begin position="182"/>
        <end position="201"/>
    </location>
</feature>
<gene>
    <name evidence="2" type="ORF">OSR52_17390</name>
</gene>
<proteinExistence type="predicted"/>
<accession>A0ABT6FWK4</accession>